<reference evidence="1 2" key="1">
    <citation type="submission" date="2018-11" db="EMBL/GenBank/DDBJ databases">
        <authorList>
            <person name="Zhou Z."/>
            <person name="Wang G."/>
        </authorList>
    </citation>
    <scope>NUCLEOTIDE SEQUENCE [LARGE SCALE GENOMIC DNA]</scope>
    <source>
        <strain evidence="1 2">KCTC52004</strain>
    </source>
</reference>
<keyword evidence="2" id="KW-1185">Reference proteome</keyword>
<evidence type="ECO:0000313" key="1">
    <source>
        <dbReference type="EMBL" id="RRB06862.1"/>
    </source>
</evidence>
<dbReference type="RefSeq" id="WP_124870711.1">
    <property type="nucleotide sequence ID" value="NZ_RQJO01000007.1"/>
</dbReference>
<gene>
    <name evidence="1" type="ORF">EHT25_03480</name>
</gene>
<protein>
    <submittedName>
        <fullName evidence="1">Uncharacterized protein</fullName>
    </submittedName>
</protein>
<evidence type="ECO:0000313" key="2">
    <source>
        <dbReference type="Proteomes" id="UP000271925"/>
    </source>
</evidence>
<dbReference type="AlphaFoldDB" id="A0A3P1C0S4"/>
<comment type="caution">
    <text evidence="1">The sequence shown here is derived from an EMBL/GenBank/DDBJ whole genome shotgun (WGS) entry which is preliminary data.</text>
</comment>
<accession>A0A3P1C0S4</accession>
<proteinExistence type="predicted"/>
<dbReference type="EMBL" id="RQJO01000007">
    <property type="protein sequence ID" value="RRB06862.1"/>
    <property type="molecule type" value="Genomic_DNA"/>
</dbReference>
<dbReference type="Proteomes" id="UP000271925">
    <property type="component" value="Unassembled WGS sequence"/>
</dbReference>
<sequence length="290" mass="34403">MGNTSLKDFSEKVYITNANYKRMLKKFDLKNLPQLQGDIYKKPIYFFSKLEKNILLAIQDLLRDPENFIGMYYTSVKRPDTYTYVYEGGRPAYHRDLVCPNLHSNFKNFEIPVEIKDKGIQEITRFRKWFHIHKEIFETDLKRFTELLEASFFIIINPATIEQKNSGIEKIRNYDLEELEIEIDDLLKKAGRFYYFTEKITIILKRFSTLTFLAYKTDPIINNDTGYSDDEVREVLKQYDREFKKPLKELLIEYYKVSLNPNLSFSGLLLDRLDFKSCSICENGLSNVDI</sequence>
<name>A0A3P1C0S4_9BACT</name>
<organism evidence="1 2">
    <name type="scientific">Larkinella rosea</name>
    <dbReference type="NCBI Taxonomy" id="2025312"/>
    <lineage>
        <taxon>Bacteria</taxon>
        <taxon>Pseudomonadati</taxon>
        <taxon>Bacteroidota</taxon>
        <taxon>Cytophagia</taxon>
        <taxon>Cytophagales</taxon>
        <taxon>Spirosomataceae</taxon>
        <taxon>Larkinella</taxon>
    </lineage>
</organism>
<dbReference type="OrthoDB" id="981061at2"/>